<gene>
    <name evidence="5" type="ORF">ILT43_16485</name>
</gene>
<feature type="domain" description="HTH lacI-type" evidence="4">
    <location>
        <begin position="9"/>
        <end position="63"/>
    </location>
</feature>
<dbReference type="Proteomes" id="UP000763641">
    <property type="component" value="Unassembled WGS sequence"/>
</dbReference>
<keyword evidence="3" id="KW-0804">Transcription</keyword>
<evidence type="ECO:0000259" key="4">
    <source>
        <dbReference type="PROSITE" id="PS50932"/>
    </source>
</evidence>
<organism evidence="5 6">
    <name type="scientific">Sphingomonas longa</name>
    <dbReference type="NCBI Taxonomy" id="2778730"/>
    <lineage>
        <taxon>Bacteria</taxon>
        <taxon>Pseudomonadati</taxon>
        <taxon>Pseudomonadota</taxon>
        <taxon>Alphaproteobacteria</taxon>
        <taxon>Sphingomonadales</taxon>
        <taxon>Sphingomonadaceae</taxon>
        <taxon>Sphingomonas</taxon>
    </lineage>
</organism>
<dbReference type="EMBL" id="JAFEMC010000005">
    <property type="protein sequence ID" value="MBM6577981.1"/>
    <property type="molecule type" value="Genomic_DNA"/>
</dbReference>
<keyword evidence="2 5" id="KW-0238">DNA-binding</keyword>
<reference evidence="5 6" key="1">
    <citation type="submission" date="2020-12" db="EMBL/GenBank/DDBJ databases">
        <title>Sphingomonas sp.</title>
        <authorList>
            <person name="Kim M.K."/>
        </authorList>
    </citation>
    <scope>NUCLEOTIDE SEQUENCE [LARGE SCALE GENOMIC DNA]</scope>
    <source>
        <strain evidence="5 6">BT552</strain>
    </source>
</reference>
<dbReference type="CDD" id="cd01545">
    <property type="entry name" value="PBP1_SalR"/>
    <property type="match status" value="1"/>
</dbReference>
<dbReference type="InterPro" id="IPR046335">
    <property type="entry name" value="LacI/GalR-like_sensor"/>
</dbReference>
<dbReference type="GO" id="GO:0003677">
    <property type="term" value="F:DNA binding"/>
    <property type="evidence" value="ECO:0007669"/>
    <property type="project" value="UniProtKB-KW"/>
</dbReference>
<dbReference type="InterPro" id="IPR028082">
    <property type="entry name" value="Peripla_BP_I"/>
</dbReference>
<dbReference type="InterPro" id="IPR010982">
    <property type="entry name" value="Lambda_DNA-bd_dom_sf"/>
</dbReference>
<dbReference type="CDD" id="cd01392">
    <property type="entry name" value="HTH_LacI"/>
    <property type="match status" value="1"/>
</dbReference>
<evidence type="ECO:0000313" key="5">
    <source>
        <dbReference type="EMBL" id="MBM6577981.1"/>
    </source>
</evidence>
<comment type="caution">
    <text evidence="5">The sequence shown here is derived from an EMBL/GenBank/DDBJ whole genome shotgun (WGS) entry which is preliminary data.</text>
</comment>
<proteinExistence type="predicted"/>
<dbReference type="SUPFAM" id="SSF47413">
    <property type="entry name" value="lambda repressor-like DNA-binding domains"/>
    <property type="match status" value="1"/>
</dbReference>
<keyword evidence="6" id="KW-1185">Reference proteome</keyword>
<evidence type="ECO:0000313" key="6">
    <source>
        <dbReference type="Proteomes" id="UP000763641"/>
    </source>
</evidence>
<keyword evidence="1" id="KW-0805">Transcription regulation</keyword>
<dbReference type="InterPro" id="IPR000843">
    <property type="entry name" value="HTH_LacI"/>
</dbReference>
<accession>A0ABS2DD19</accession>
<dbReference type="Pfam" id="PF00356">
    <property type="entry name" value="LacI"/>
    <property type="match status" value="1"/>
</dbReference>
<evidence type="ECO:0000256" key="3">
    <source>
        <dbReference type="ARBA" id="ARBA00023163"/>
    </source>
</evidence>
<dbReference type="SUPFAM" id="SSF53822">
    <property type="entry name" value="Periplasmic binding protein-like I"/>
    <property type="match status" value="1"/>
</dbReference>
<dbReference type="Gene3D" id="1.10.260.40">
    <property type="entry name" value="lambda repressor-like DNA-binding domains"/>
    <property type="match status" value="1"/>
</dbReference>
<dbReference type="SMART" id="SM00354">
    <property type="entry name" value="HTH_LACI"/>
    <property type="match status" value="1"/>
</dbReference>
<dbReference type="PANTHER" id="PTHR30146:SF153">
    <property type="entry name" value="LACTOSE OPERON REPRESSOR"/>
    <property type="match status" value="1"/>
</dbReference>
<dbReference type="PROSITE" id="PS50932">
    <property type="entry name" value="HTH_LACI_2"/>
    <property type="match status" value="1"/>
</dbReference>
<dbReference type="PANTHER" id="PTHR30146">
    <property type="entry name" value="LACI-RELATED TRANSCRIPTIONAL REPRESSOR"/>
    <property type="match status" value="1"/>
</dbReference>
<evidence type="ECO:0000256" key="1">
    <source>
        <dbReference type="ARBA" id="ARBA00023015"/>
    </source>
</evidence>
<dbReference type="Gene3D" id="3.40.50.2300">
    <property type="match status" value="2"/>
</dbReference>
<evidence type="ECO:0000256" key="2">
    <source>
        <dbReference type="ARBA" id="ARBA00023125"/>
    </source>
</evidence>
<dbReference type="Pfam" id="PF13377">
    <property type="entry name" value="Peripla_BP_3"/>
    <property type="match status" value="1"/>
</dbReference>
<sequence length="342" mass="36889">MLEKARRRATIIDVGRHAGVSAKTVSRVLNGEPHVSPAVQQRVRDAAASLHYHPNMLARALVRQRSMLLGLVYENPSASYVVELQRGMLTRLADTPYRLVVFPIASIIERSGEVAGLLRSAGLDGVVLAPPAADDLRILNDLASAGIACARIGPSRAIELAPSNIVDDITAAREIATHVIELGHRTIGIIKGHASHAASEARTMGYSQAFYAAGLPMRLDLVEQGDFTRESGHAAAERLLARAEAPTAILAQNDDMAVGALLAARERGLTVPDDLTLVGFDDSEISRICWPPLTTVRQPVFEMAREATDMVIAQLEDRPPLLRHDHPHDLLIRASTAAPPRS</sequence>
<name>A0ABS2DD19_9SPHN</name>
<protein>
    <submittedName>
        <fullName evidence="5">LacI family DNA-binding transcriptional regulator</fullName>
    </submittedName>
</protein>